<comment type="caution">
    <text evidence="1">The sequence shown here is derived from an EMBL/GenBank/DDBJ whole genome shotgun (WGS) entry which is preliminary data.</text>
</comment>
<evidence type="ECO:0000313" key="2">
    <source>
        <dbReference type="Proteomes" id="UP000638732"/>
    </source>
</evidence>
<organism evidence="1 2">
    <name type="scientific">Mucilaginibacter agri</name>
    <dbReference type="NCBI Taxonomy" id="2695265"/>
    <lineage>
        <taxon>Bacteria</taxon>
        <taxon>Pseudomonadati</taxon>
        <taxon>Bacteroidota</taxon>
        <taxon>Sphingobacteriia</taxon>
        <taxon>Sphingobacteriales</taxon>
        <taxon>Sphingobacteriaceae</taxon>
        <taxon>Mucilaginibacter</taxon>
    </lineage>
</organism>
<name>A0A965ZGN4_9SPHI</name>
<accession>A0A965ZGN4</accession>
<keyword evidence="2" id="KW-1185">Reference proteome</keyword>
<protein>
    <submittedName>
        <fullName evidence="1">Uncharacterized protein</fullName>
    </submittedName>
</protein>
<dbReference type="EMBL" id="WWEO01000043">
    <property type="protein sequence ID" value="NCD70650.1"/>
    <property type="molecule type" value="Genomic_DNA"/>
</dbReference>
<dbReference type="RefSeq" id="WP_166586613.1">
    <property type="nucleotide sequence ID" value="NZ_WWEO01000043.1"/>
</dbReference>
<proteinExistence type="predicted"/>
<reference evidence="1" key="1">
    <citation type="submission" date="2020-01" db="EMBL/GenBank/DDBJ databases">
        <authorList>
            <person name="Seo Y.L."/>
        </authorList>
    </citation>
    <scope>NUCLEOTIDE SEQUENCE</scope>
    <source>
        <strain evidence="1">R11</strain>
    </source>
</reference>
<gene>
    <name evidence="1" type="ORF">GSY63_14880</name>
</gene>
<sequence>MYSFKEVSKHEYDGTPGCYTVLEHRRANQYWLLLIQDKAYGFSVDASIMIPPIVVDFVDDNILCIGVDDFIVLFSTLNGRIGFLSGLTEPITEVVKIDLNYLVVTDTTVVTINRYFLAVGKVITFPDIINDYQISNGKLTVQGICGETFEVPYP</sequence>
<evidence type="ECO:0000313" key="1">
    <source>
        <dbReference type="EMBL" id="NCD70650.1"/>
    </source>
</evidence>
<dbReference type="AlphaFoldDB" id="A0A965ZGN4"/>
<reference evidence="1" key="2">
    <citation type="submission" date="2020-10" db="EMBL/GenBank/DDBJ databases">
        <title>Mucilaginibacter sp. nov., isolated from soil.</title>
        <authorList>
            <person name="Jeon C.O."/>
        </authorList>
    </citation>
    <scope>NUCLEOTIDE SEQUENCE</scope>
    <source>
        <strain evidence="1">R11</strain>
    </source>
</reference>
<dbReference type="Proteomes" id="UP000638732">
    <property type="component" value="Unassembled WGS sequence"/>
</dbReference>